<dbReference type="Pfam" id="PF18558">
    <property type="entry name" value="HTH_51"/>
    <property type="match status" value="1"/>
</dbReference>
<evidence type="ECO:0008006" key="12">
    <source>
        <dbReference type="Google" id="ProtNLM"/>
    </source>
</evidence>
<evidence type="ECO:0000256" key="2">
    <source>
        <dbReference type="ARBA" id="ARBA00022553"/>
    </source>
</evidence>
<dbReference type="InterPro" id="IPR049900">
    <property type="entry name" value="PKS_mFAS_DH"/>
</dbReference>
<evidence type="ECO:0000259" key="8">
    <source>
        <dbReference type="PROSITE" id="PS50075"/>
    </source>
</evidence>
<evidence type="ECO:0000313" key="11">
    <source>
        <dbReference type="Proteomes" id="UP001600888"/>
    </source>
</evidence>
<dbReference type="InterPro" id="IPR050444">
    <property type="entry name" value="Polyketide_Synthase"/>
</dbReference>
<dbReference type="InterPro" id="IPR042104">
    <property type="entry name" value="PKS_dehydratase_sf"/>
</dbReference>
<name>A0ABR4DSJ2_9PEZI</name>
<dbReference type="InterPro" id="IPR041068">
    <property type="entry name" value="HTH_51"/>
</dbReference>
<sequence>MMAVEGDLALVQKVLLQAAEECVGEKPAAIACYKGPSNFTLAGSAIAMAVVTEHIKETGGLRSKTLSVSNAFHSSLVDPLIEQLEQIAVGVAFKKPKIRWERATEQSSASDIGPKFFATHMRDAAFANHAFQRLHKEYLAAIWIEAGSNSTITKMASKALGNPTSSYFQAVDLTKPESLADTFVYVWKEGLNVGDWANHSIQSSAYDLILLPPYQFEKSRHSLDLKRPEKAIEQPAANQQTENESLPTSLCTLIRFQDDAKPHSRFRINTHIKKYEDLVLGHVITQTAAICPATVEVDIAIEALFSLRPDLDASNTQPEIHDVENQAPICVNPARSVWLDLKATDSGMCTWAWAITSEDVSGSNTLHVKGKLSCARAKNAKLGLTSPDDVIQGRNMYKVFSEIVDYSLPYQGLQKLVGKGKTSAGRVVKKRSQETWLDPHLSDCFSQIGGFWVNCMTDRSPSDIYIAAGFESWIRRPQEPGIATEETADALSVWDVMACHHQVSEKAYTTDIFIFDAVSGRMHEVILGIRYARIPKIAMIKTLHRFAADGAVSTKQGQTSAPPAPKQAVSRPSLERQSFSTILSDVNHGTADTNPLTKDTVNDKSAPGSKILSAVVEILVELSGLEAEVIKPAMALGDIGIDSLMGMEMAHELEGRFQCTFDMDQLAQLMTVQDVVGCVCSTLGITTASSSGVDTPESDKEDYVGYSGSSLSTPGFAKSPGDSSMTILSDLGTVTPEPQEHKVASDGLTLSATTVLEAFGEVKLLTDDLIAEYGCAGYIDTINPKQTQLCVALTIEAFEALGCPIRSAKPGTRLERIPQAAQHKYLVRYLYEMLETDARLVDIDGENIARTAVSAPTQSSKAILETLVAAYPNHNFANRLAYYCGSKLVDILSGTLDGVRLISGSDEGRELVSGLYGDSLLNKLSYKQMEDVLRRLVSKLPPNSGPLKILEMGAGTGGTTKYLAPLLADLGVPVEYTFTDLAPSFVAAARKKFKAYPFMKFRAHDIEAVPADDLLGSQHLIVASNAVHATHSLTRSLSNIRKALRPDGFLMMLEMTETLRWVDIIFGILEGWWLFDDGRSHALSHQTRWEKELHSVGYGHVDWTDGRLPENKIQRVIIAMASGEQSYRRPLPEVQAAAVDTSDLEARRVVADAYVDQHTAGFTVEPFDTTSIATRDEGRHVIVTGGTGSVGSHLVAHLLALPDICKVTCLNRPSRGSDPASRQNSAFITRKIQVDPKLASSKLEVFATDLTKPLFGLVETEYTSLNKSATHIVHNAWPMSGNRPVGGFESQFRVMRNLLDFSSAIASATNRPVTFQFVSSIAVVGHQPLHTNNPVVLEDRVDIDWVLPNGYGDAKYVCERMLDETLNLHPSSFRAMSVRLGQVAGCSSTGYWDSLEHFPLLVKSSQTLRYLPDFDNVLSWTPVELVAGTLGDLLLNDDAGGPAEPIYHIDNPCAATVEGDGW</sequence>
<dbReference type="Gene3D" id="3.40.50.720">
    <property type="entry name" value="NAD(P)-binding Rossmann-like Domain"/>
    <property type="match status" value="1"/>
</dbReference>
<feature type="region of interest" description="N-terminal hotdog fold" evidence="6">
    <location>
        <begin position="249"/>
        <end position="379"/>
    </location>
</feature>
<dbReference type="Gene3D" id="3.30.70.3290">
    <property type="match status" value="1"/>
</dbReference>
<dbReference type="CDD" id="cd02440">
    <property type="entry name" value="AdoMet_MTases"/>
    <property type="match status" value="1"/>
</dbReference>
<gene>
    <name evidence="10" type="ORF">FJTKL_05599</name>
</gene>
<dbReference type="SMART" id="SM00827">
    <property type="entry name" value="PKS_AT"/>
    <property type="match status" value="1"/>
</dbReference>
<evidence type="ECO:0000256" key="7">
    <source>
        <dbReference type="SAM" id="MobiDB-lite"/>
    </source>
</evidence>
<dbReference type="Pfam" id="PF00550">
    <property type="entry name" value="PP-binding"/>
    <property type="match status" value="1"/>
</dbReference>
<dbReference type="PANTHER" id="PTHR45681:SF6">
    <property type="entry name" value="POLYKETIDE SYNTHASE 37"/>
    <property type="match status" value="1"/>
</dbReference>
<dbReference type="InterPro" id="IPR009081">
    <property type="entry name" value="PP-bd_ACP"/>
</dbReference>
<keyword evidence="4" id="KW-0511">Multifunctional enzyme</keyword>
<dbReference type="InterPro" id="IPR006162">
    <property type="entry name" value="Ppantetheine_attach_site"/>
</dbReference>
<dbReference type="InterPro" id="IPR029063">
    <property type="entry name" value="SAM-dependent_MTases_sf"/>
</dbReference>
<dbReference type="EMBL" id="JBAWTH010000201">
    <property type="protein sequence ID" value="KAL2273079.1"/>
    <property type="molecule type" value="Genomic_DNA"/>
</dbReference>
<keyword evidence="11" id="KW-1185">Reference proteome</keyword>
<feature type="active site" description="Proton donor; for dehydratase activity" evidence="6">
    <location>
        <position position="443"/>
    </location>
</feature>
<dbReference type="InterPro" id="IPR036736">
    <property type="entry name" value="ACP-like_sf"/>
</dbReference>
<feature type="domain" description="PKS/mFAS DH" evidence="9">
    <location>
        <begin position="249"/>
        <end position="540"/>
    </location>
</feature>
<dbReference type="SUPFAM" id="SSF53335">
    <property type="entry name" value="S-adenosyl-L-methionine-dependent methyltransferases"/>
    <property type="match status" value="1"/>
</dbReference>
<comment type="caution">
    <text evidence="10">The sequence shown here is derived from an EMBL/GenBank/DDBJ whole genome shotgun (WGS) entry which is preliminary data.</text>
</comment>
<dbReference type="InterPro" id="IPR013217">
    <property type="entry name" value="Methyltransf_12"/>
</dbReference>
<dbReference type="Gene3D" id="1.10.1200.10">
    <property type="entry name" value="ACP-like"/>
    <property type="match status" value="1"/>
</dbReference>
<dbReference type="InterPro" id="IPR013120">
    <property type="entry name" value="FAR_NAD-bd"/>
</dbReference>
<dbReference type="PROSITE" id="PS50075">
    <property type="entry name" value="CARRIER"/>
    <property type="match status" value="1"/>
</dbReference>
<proteinExistence type="predicted"/>
<dbReference type="SUPFAM" id="SSF51735">
    <property type="entry name" value="NAD(P)-binding Rossmann-fold domains"/>
    <property type="match status" value="1"/>
</dbReference>
<evidence type="ECO:0000256" key="1">
    <source>
        <dbReference type="ARBA" id="ARBA00022450"/>
    </source>
</evidence>
<feature type="domain" description="Carrier" evidence="8">
    <location>
        <begin position="606"/>
        <end position="683"/>
    </location>
</feature>
<dbReference type="Pfam" id="PF08242">
    <property type="entry name" value="Methyltransf_12"/>
    <property type="match status" value="1"/>
</dbReference>
<evidence type="ECO:0000313" key="10">
    <source>
        <dbReference type="EMBL" id="KAL2273079.1"/>
    </source>
</evidence>
<dbReference type="InterPro" id="IPR014043">
    <property type="entry name" value="Acyl_transferase_dom"/>
</dbReference>
<keyword evidence="5" id="KW-0012">Acyltransferase</keyword>
<dbReference type="Gene3D" id="3.40.366.10">
    <property type="entry name" value="Malonyl-Coenzyme A Acyl Carrier Protein, domain 2"/>
    <property type="match status" value="1"/>
</dbReference>
<evidence type="ECO:0000259" key="9">
    <source>
        <dbReference type="PROSITE" id="PS52019"/>
    </source>
</evidence>
<dbReference type="PANTHER" id="PTHR45681">
    <property type="entry name" value="POLYKETIDE SYNTHASE 44-RELATED"/>
    <property type="match status" value="1"/>
</dbReference>
<dbReference type="InterPro" id="IPR036291">
    <property type="entry name" value="NAD(P)-bd_dom_sf"/>
</dbReference>
<dbReference type="SUPFAM" id="SSF52151">
    <property type="entry name" value="FabD/lysophospholipase-like"/>
    <property type="match status" value="1"/>
</dbReference>
<reference evidence="10 11" key="1">
    <citation type="submission" date="2024-03" db="EMBL/GenBank/DDBJ databases">
        <title>A high-quality draft genome sequence of Diaporthe vaccinii, a causative agent of upright dieback and viscid rot disease in cranberry plants.</title>
        <authorList>
            <person name="Sarrasin M."/>
            <person name="Lang B.F."/>
            <person name="Burger G."/>
        </authorList>
    </citation>
    <scope>NUCLEOTIDE SEQUENCE [LARGE SCALE GENOMIC DNA]</scope>
    <source>
        <strain evidence="10 11">IS7</strain>
    </source>
</reference>
<evidence type="ECO:0000256" key="4">
    <source>
        <dbReference type="ARBA" id="ARBA00023268"/>
    </source>
</evidence>
<dbReference type="PROSITE" id="PS52019">
    <property type="entry name" value="PKS_MFAS_DH"/>
    <property type="match status" value="1"/>
</dbReference>
<keyword evidence="3" id="KW-0808">Transferase</keyword>
<dbReference type="SUPFAM" id="SSF47336">
    <property type="entry name" value="ACP-like"/>
    <property type="match status" value="1"/>
</dbReference>
<dbReference type="InterPro" id="IPR001227">
    <property type="entry name" value="Ac_transferase_dom_sf"/>
</dbReference>
<dbReference type="Gene3D" id="3.40.50.150">
    <property type="entry name" value="Vaccinia Virus protein VP39"/>
    <property type="match status" value="1"/>
</dbReference>
<keyword evidence="1" id="KW-0596">Phosphopantetheine</keyword>
<evidence type="ECO:0000256" key="3">
    <source>
        <dbReference type="ARBA" id="ARBA00022679"/>
    </source>
</evidence>
<dbReference type="Pfam" id="PF07993">
    <property type="entry name" value="NAD_binding_4"/>
    <property type="match status" value="1"/>
</dbReference>
<dbReference type="PROSITE" id="PS00012">
    <property type="entry name" value="PHOSPHOPANTETHEINE"/>
    <property type="match status" value="1"/>
</dbReference>
<protein>
    <recommendedName>
        <fullName evidence="12">Polyketide synthase</fullName>
    </recommendedName>
</protein>
<feature type="region of interest" description="C-terminal hotdog fold" evidence="6">
    <location>
        <begin position="388"/>
        <end position="540"/>
    </location>
</feature>
<feature type="region of interest" description="Disordered" evidence="7">
    <location>
        <begin position="553"/>
        <end position="573"/>
    </location>
</feature>
<evidence type="ECO:0000256" key="5">
    <source>
        <dbReference type="ARBA" id="ARBA00023315"/>
    </source>
</evidence>
<organism evidence="10 11">
    <name type="scientific">Diaporthe vaccinii</name>
    <dbReference type="NCBI Taxonomy" id="105482"/>
    <lineage>
        <taxon>Eukaryota</taxon>
        <taxon>Fungi</taxon>
        <taxon>Dikarya</taxon>
        <taxon>Ascomycota</taxon>
        <taxon>Pezizomycotina</taxon>
        <taxon>Sordariomycetes</taxon>
        <taxon>Sordariomycetidae</taxon>
        <taxon>Diaporthales</taxon>
        <taxon>Diaporthaceae</taxon>
        <taxon>Diaporthe</taxon>
        <taxon>Diaporthe eres species complex</taxon>
    </lineage>
</organism>
<dbReference type="Gene3D" id="3.10.129.110">
    <property type="entry name" value="Polyketide synthase dehydratase"/>
    <property type="match status" value="1"/>
</dbReference>
<evidence type="ECO:0000256" key="6">
    <source>
        <dbReference type="PROSITE-ProRule" id="PRU01363"/>
    </source>
</evidence>
<accession>A0ABR4DSJ2</accession>
<keyword evidence="2" id="KW-0597">Phosphoprotein</keyword>
<dbReference type="Proteomes" id="UP001600888">
    <property type="component" value="Unassembled WGS sequence"/>
</dbReference>
<feature type="active site" description="Proton acceptor; for dehydratase activity" evidence="6">
    <location>
        <position position="282"/>
    </location>
</feature>
<dbReference type="InterPro" id="IPR016035">
    <property type="entry name" value="Acyl_Trfase/lysoPLipase"/>
</dbReference>